<evidence type="ECO:0000313" key="2">
    <source>
        <dbReference type="EMBL" id="CAG8971581.1"/>
    </source>
</evidence>
<gene>
    <name evidence="2" type="ORF">HYALB_00009230</name>
</gene>
<protein>
    <recommendedName>
        <fullName evidence="4">Short-chain dehydrogenase</fullName>
    </recommendedName>
</protein>
<evidence type="ECO:0000313" key="3">
    <source>
        <dbReference type="Proteomes" id="UP000701801"/>
    </source>
</evidence>
<dbReference type="EMBL" id="CAJVRM010000023">
    <property type="protein sequence ID" value="CAG8971581.1"/>
    <property type="molecule type" value="Genomic_DNA"/>
</dbReference>
<name>A0A9N9Q2Z4_9HELO</name>
<dbReference type="InterPro" id="IPR036291">
    <property type="entry name" value="NAD(P)-bd_dom_sf"/>
</dbReference>
<dbReference type="Pfam" id="PF00106">
    <property type="entry name" value="adh_short"/>
    <property type="match status" value="1"/>
</dbReference>
<dbReference type="Gene3D" id="3.40.50.720">
    <property type="entry name" value="NAD(P)-binding Rossmann-like Domain"/>
    <property type="match status" value="1"/>
</dbReference>
<dbReference type="SUPFAM" id="SSF51735">
    <property type="entry name" value="NAD(P)-binding Rossmann-fold domains"/>
    <property type="match status" value="1"/>
</dbReference>
<keyword evidence="3" id="KW-1185">Reference proteome</keyword>
<keyword evidence="1" id="KW-0560">Oxidoreductase</keyword>
<sequence length="321" mass="34337">MSHYDRDTTGDTIVSDFPSQVKGRTFLITGPSDGGIGAEAAKSLARGSPKSLILVGRSLEKIQPTIDAIQKADASITVKFVNVELGSLSSVREAAKTILEDSSIPKIDVIINNAAIMVCPYGLSTDGYELQFATNYLSHFLLTNLLLPKVLAAGPGARIINVSSTAHLLGPINFQSLDYNKGKDYEPWIAYGQAKTGNVLLSVALDKRLKGKGVKSFALCPGGIGTNLTRYMSPDILNDALTKYAHGMQTIGPPKSLEAGCSTTLRAALDPSLVEVDGSLFLAHCQLQTDPSYIAPHARSEENAERLWSLSEELVGEKFAL</sequence>
<dbReference type="AlphaFoldDB" id="A0A9N9Q2Z4"/>
<accession>A0A9N9Q2Z4</accession>
<comment type="caution">
    <text evidence="2">The sequence shown here is derived from an EMBL/GenBank/DDBJ whole genome shotgun (WGS) entry which is preliminary data.</text>
</comment>
<dbReference type="Proteomes" id="UP000701801">
    <property type="component" value="Unassembled WGS sequence"/>
</dbReference>
<evidence type="ECO:0008006" key="4">
    <source>
        <dbReference type="Google" id="ProtNLM"/>
    </source>
</evidence>
<dbReference type="GO" id="GO:0016491">
    <property type="term" value="F:oxidoreductase activity"/>
    <property type="evidence" value="ECO:0007669"/>
    <property type="project" value="UniProtKB-KW"/>
</dbReference>
<dbReference type="PRINTS" id="PR00081">
    <property type="entry name" value="GDHRDH"/>
</dbReference>
<reference evidence="2" key="1">
    <citation type="submission" date="2021-07" db="EMBL/GenBank/DDBJ databases">
        <authorList>
            <person name="Durling M."/>
        </authorList>
    </citation>
    <scope>NUCLEOTIDE SEQUENCE</scope>
</reference>
<dbReference type="PANTHER" id="PTHR43157">
    <property type="entry name" value="PHOSPHATIDYLINOSITOL-GLYCAN BIOSYNTHESIS CLASS F PROTEIN-RELATED"/>
    <property type="match status" value="1"/>
</dbReference>
<proteinExistence type="predicted"/>
<dbReference type="OrthoDB" id="191139at2759"/>
<evidence type="ECO:0000256" key="1">
    <source>
        <dbReference type="ARBA" id="ARBA00023002"/>
    </source>
</evidence>
<dbReference type="InterPro" id="IPR002347">
    <property type="entry name" value="SDR_fam"/>
</dbReference>
<organism evidence="2 3">
    <name type="scientific">Hymenoscyphus albidus</name>
    <dbReference type="NCBI Taxonomy" id="595503"/>
    <lineage>
        <taxon>Eukaryota</taxon>
        <taxon>Fungi</taxon>
        <taxon>Dikarya</taxon>
        <taxon>Ascomycota</taxon>
        <taxon>Pezizomycotina</taxon>
        <taxon>Leotiomycetes</taxon>
        <taxon>Helotiales</taxon>
        <taxon>Helotiaceae</taxon>
        <taxon>Hymenoscyphus</taxon>
    </lineage>
</organism>
<dbReference type="PANTHER" id="PTHR43157:SF31">
    <property type="entry name" value="PHOSPHATIDYLINOSITOL-GLYCAN BIOSYNTHESIS CLASS F PROTEIN"/>
    <property type="match status" value="1"/>
</dbReference>